<feature type="binding site" evidence="4">
    <location>
        <position position="131"/>
    </location>
    <ligand>
        <name>S-adenosyl-L-methionine</name>
        <dbReference type="ChEBI" id="CHEBI:59789"/>
    </ligand>
</feature>
<dbReference type="GO" id="GO:0032259">
    <property type="term" value="P:methylation"/>
    <property type="evidence" value="ECO:0007669"/>
    <property type="project" value="UniProtKB-KW"/>
</dbReference>
<dbReference type="GO" id="GO:1904262">
    <property type="term" value="P:negative regulation of TORC1 signaling"/>
    <property type="evidence" value="ECO:0007669"/>
    <property type="project" value="TreeGrafter"/>
</dbReference>
<reference evidence="5" key="1">
    <citation type="submission" date="2020-11" db="EMBL/GenBank/DDBJ databases">
        <authorList>
            <person name="Tran Van P."/>
        </authorList>
    </citation>
    <scope>NUCLEOTIDE SEQUENCE</scope>
</reference>
<comment type="function">
    <text evidence="4">S-adenosyl-L-methionine-binding protein that acts as an inhibitor of mTORC1 signaling. Acts as a sensor of S-adenosyl-L-methionine to signal methionine sufficiency to mTORC1. Probably also acts as a S-adenosyl-L-methionine-dependent methyltransferase.</text>
</comment>
<gene>
    <name evidence="5" type="ORF">DSTB1V02_LOCUS2731</name>
</gene>
<dbReference type="PANTHER" id="PTHR21008:SF0">
    <property type="entry name" value="S-ADENOSYLMETHIONINE SENSOR UPSTREAM OF MTORC1"/>
    <property type="match status" value="1"/>
</dbReference>
<dbReference type="EC" id="2.1.1.-" evidence="4"/>
<proteinExistence type="inferred from homology"/>
<accession>A0A7R8X8X3</accession>
<keyword evidence="2 4" id="KW-0808">Transferase</keyword>
<dbReference type="SUPFAM" id="SSF53335">
    <property type="entry name" value="S-adenosyl-L-methionine-dependent methyltransferases"/>
    <property type="match status" value="1"/>
</dbReference>
<keyword evidence="1 4" id="KW-0489">Methyltransferase</keyword>
<dbReference type="InterPro" id="IPR021867">
    <property type="entry name" value="Bmt2/SAMTOR"/>
</dbReference>
<keyword evidence="6" id="KW-1185">Reference proteome</keyword>
<evidence type="ECO:0000313" key="6">
    <source>
        <dbReference type="Proteomes" id="UP000677054"/>
    </source>
</evidence>
<keyword evidence="3 4" id="KW-0949">S-adenosyl-L-methionine</keyword>
<feature type="binding site" evidence="4">
    <location>
        <position position="149"/>
    </location>
    <ligand>
        <name>S-adenosyl-L-methionine</name>
        <dbReference type="ChEBI" id="CHEBI:59789"/>
    </ligand>
</feature>
<dbReference type="AlphaFoldDB" id="A0A7R8X8X3"/>
<evidence type="ECO:0000256" key="3">
    <source>
        <dbReference type="ARBA" id="ARBA00022691"/>
    </source>
</evidence>
<dbReference type="HAMAP" id="MF_03044">
    <property type="entry name" value="BMT2"/>
    <property type="match status" value="1"/>
</dbReference>
<evidence type="ECO:0000313" key="5">
    <source>
        <dbReference type="EMBL" id="CAD7242786.1"/>
    </source>
</evidence>
<dbReference type="Proteomes" id="UP000677054">
    <property type="component" value="Unassembled WGS sequence"/>
</dbReference>
<evidence type="ECO:0000256" key="4">
    <source>
        <dbReference type="HAMAP-Rule" id="MF_03044"/>
    </source>
</evidence>
<protein>
    <recommendedName>
        <fullName evidence="4">S-adenosylmethionine sensor upstream of mTORC1</fullName>
    </recommendedName>
    <alternativeName>
        <fullName evidence="4">Probable methyltransferase BMT2 homolog</fullName>
        <ecNumber evidence="4">2.1.1.-</ecNumber>
    </alternativeName>
</protein>
<name>A0A7R8X8X3_9CRUS</name>
<dbReference type="EMBL" id="LR899833">
    <property type="protein sequence ID" value="CAD7242786.1"/>
    <property type="molecule type" value="Genomic_DNA"/>
</dbReference>
<dbReference type="GO" id="GO:0008168">
    <property type="term" value="F:methyltransferase activity"/>
    <property type="evidence" value="ECO:0007669"/>
    <property type="project" value="UniProtKB-UniRule"/>
</dbReference>
<dbReference type="PANTHER" id="PTHR21008">
    <property type="entry name" value="S-ADENOSYLMETHIONINE SENSOR UPSTREAM OF MTORC1-RELATED"/>
    <property type="match status" value="1"/>
</dbReference>
<dbReference type="EMBL" id="CAJPEV010000316">
    <property type="protein sequence ID" value="CAG0883876.1"/>
    <property type="molecule type" value="Genomic_DNA"/>
</dbReference>
<comment type="similarity">
    <text evidence="4">Belongs to the BMT2 family.</text>
</comment>
<dbReference type="Gene3D" id="3.40.50.150">
    <property type="entry name" value="Vaccinia Virus protein VP39"/>
    <property type="match status" value="1"/>
</dbReference>
<dbReference type="InterPro" id="IPR029063">
    <property type="entry name" value="SAM-dependent_MTases_sf"/>
</dbReference>
<evidence type="ECO:0000256" key="2">
    <source>
        <dbReference type="ARBA" id="ARBA00022679"/>
    </source>
</evidence>
<dbReference type="OrthoDB" id="5954793at2759"/>
<sequence>MTSTENPGSNSDAQTLADFLKRTHRDLRNRCRLEDPEVAWEEHRKNEEILKKYAESMEQLATKHWDEKFQEDPEQSRLRWCKETTLDFFYQGGICKAKEIDDKKCQKHGLKPGAENFYRFPDVKVRLLDVGSCFNPFSEVEQFQTWAIDIAPAKESVYMCDFLRVDLSAESVPDISGREIKAFPRAFFHVVVFSLFLEYLPVPLMRYTSCQKAFDLLQTNGLLIIVTPDSKRRGRNDQMVKSWKIALQRMGFLRYSLQRRRHIHCMAFRKLPVPQVAWLEADRDWKQYHKEPLTPEVLPSLLFIPQDSNAELNESSHEVSKGDLHFGPDDLRDNFKELPFFSD</sequence>
<evidence type="ECO:0000256" key="1">
    <source>
        <dbReference type="ARBA" id="ARBA00022603"/>
    </source>
</evidence>
<organism evidence="5">
    <name type="scientific">Darwinula stevensoni</name>
    <dbReference type="NCBI Taxonomy" id="69355"/>
    <lineage>
        <taxon>Eukaryota</taxon>
        <taxon>Metazoa</taxon>
        <taxon>Ecdysozoa</taxon>
        <taxon>Arthropoda</taxon>
        <taxon>Crustacea</taxon>
        <taxon>Oligostraca</taxon>
        <taxon>Ostracoda</taxon>
        <taxon>Podocopa</taxon>
        <taxon>Podocopida</taxon>
        <taxon>Darwinulocopina</taxon>
        <taxon>Darwinuloidea</taxon>
        <taxon>Darwinulidae</taxon>
        <taxon>Darwinula</taxon>
    </lineage>
</organism>